<sequence>MREHLKSIALFLLVIASCAQTGLLWYNSPSYEEPLRPDYIQPFKIGNEEFEKQNLFELTAPPEIVLHREGTHQQVFPENAKHQDLMEKLHFTQFEEFKPITPASNRWNELMEQEDGIELRMNRETNIEVLSTLFSTRPNAGNLETFSRIWFHGNGDNTAVSVWLISDQDQKVVEGTAQIEDFNDWISLADFENSPLVSPVYTDEKEQVNDDFRGVPRVFYLPDHDQQMDKKTFTLNTIDIDDMRKALFPDPSLAKRTLVRDSVYIYSDRRRTLQYNGTNETMVFSNPTNSTVQDSSSASEELNSINRFINRHGGWTSNYLLERVNEDSANETTLYDFRLFSGGYPVFWSKKDKEHLDTIRLAATNQGVATYERSLRYLVTNSEQTQPGELLSKQDLLKQLEKQKLPLSRIDWIYPGYRAEVQEEAVELKPVWVVIDNQGEMSFIP</sequence>
<dbReference type="OrthoDB" id="2382185at2"/>
<dbReference type="InterPro" id="IPR009996">
    <property type="entry name" value="YycH"/>
</dbReference>
<keyword evidence="3" id="KW-1185">Reference proteome</keyword>
<evidence type="ECO:0000313" key="2">
    <source>
        <dbReference type="EMBL" id="PTM56871.1"/>
    </source>
</evidence>
<dbReference type="PROSITE" id="PS51257">
    <property type="entry name" value="PROKAR_LIPOPROTEIN"/>
    <property type="match status" value="1"/>
</dbReference>
<name>A0A2T4Z4Q3_9BACL</name>
<dbReference type="CDD" id="cd15787">
    <property type="entry name" value="YycH_N"/>
    <property type="match status" value="1"/>
</dbReference>
<reference evidence="2 3" key="1">
    <citation type="submission" date="2018-04" db="EMBL/GenBank/DDBJ databases">
        <title>Genomic Encyclopedia of Archaeal and Bacterial Type Strains, Phase II (KMG-II): from individual species to whole genera.</title>
        <authorList>
            <person name="Goeker M."/>
        </authorList>
    </citation>
    <scope>NUCLEOTIDE SEQUENCE [LARGE SCALE GENOMIC DNA]</scope>
    <source>
        <strain evidence="2 3">DSM 45169</strain>
    </source>
</reference>
<gene>
    <name evidence="2" type="ORF">C8J48_3196</name>
</gene>
<dbReference type="Proteomes" id="UP000241639">
    <property type="component" value="Unassembled WGS sequence"/>
</dbReference>
<evidence type="ECO:0000313" key="3">
    <source>
        <dbReference type="Proteomes" id="UP000241639"/>
    </source>
</evidence>
<proteinExistence type="predicted"/>
<organism evidence="2 3">
    <name type="scientific">Desmospora activa DSM 45169</name>
    <dbReference type="NCBI Taxonomy" id="1121389"/>
    <lineage>
        <taxon>Bacteria</taxon>
        <taxon>Bacillati</taxon>
        <taxon>Bacillota</taxon>
        <taxon>Bacilli</taxon>
        <taxon>Bacillales</taxon>
        <taxon>Thermoactinomycetaceae</taxon>
        <taxon>Desmospora</taxon>
    </lineage>
</organism>
<protein>
    <submittedName>
        <fullName evidence="2">Regulatory protein YycH of two-component signal transduction system YycFG</fullName>
    </submittedName>
</protein>
<comment type="caution">
    <text evidence="2">The sequence shown here is derived from an EMBL/GenBank/DDBJ whole genome shotgun (WGS) entry which is preliminary data.</text>
</comment>
<dbReference type="InterPro" id="IPR042274">
    <property type="entry name" value="YycH/YycI_2"/>
</dbReference>
<dbReference type="RefSeq" id="WP_107728163.1">
    <property type="nucleotide sequence ID" value="NZ_PZZP01000002.1"/>
</dbReference>
<dbReference type="Gene3D" id="3.30.310.160">
    <property type="entry name" value="YycH protein, domain 2"/>
    <property type="match status" value="1"/>
</dbReference>
<dbReference type="Pfam" id="PF07435">
    <property type="entry name" value="YycH"/>
    <property type="match status" value="1"/>
</dbReference>
<evidence type="ECO:0000259" key="1">
    <source>
        <dbReference type="Pfam" id="PF07435"/>
    </source>
</evidence>
<accession>A0A2T4Z4Q3</accession>
<dbReference type="AlphaFoldDB" id="A0A2T4Z4Q3"/>
<feature type="domain" description="Regulatory protein YycH" evidence="1">
    <location>
        <begin position="3"/>
        <end position="434"/>
    </location>
</feature>
<dbReference type="EMBL" id="PZZP01000002">
    <property type="protein sequence ID" value="PTM56871.1"/>
    <property type="molecule type" value="Genomic_DNA"/>
</dbReference>